<dbReference type="Proteomes" id="UP000377798">
    <property type="component" value="Unassembled WGS sequence"/>
</dbReference>
<keyword evidence="3" id="KW-1185">Reference proteome</keyword>
<gene>
    <name evidence="2" type="ORF">NCTC13150_01875</name>
</gene>
<reference evidence="2 3" key="1">
    <citation type="submission" date="2019-02" db="EMBL/GenBank/DDBJ databases">
        <authorList>
            <consortium name="Pathogen Informatics"/>
        </authorList>
    </citation>
    <scope>NUCLEOTIDE SEQUENCE [LARGE SCALE GENOMIC DNA]</scope>
    <source>
        <strain evidence="2 3">3012STDY7089603</strain>
    </source>
</reference>
<dbReference type="EMBL" id="CAACYI010000001">
    <property type="protein sequence ID" value="VFB17288.1"/>
    <property type="molecule type" value="Genomic_DNA"/>
</dbReference>
<evidence type="ECO:0000313" key="3">
    <source>
        <dbReference type="Proteomes" id="UP000377798"/>
    </source>
</evidence>
<accession>A0A8H2M795</accession>
<dbReference type="InterPro" id="IPR053136">
    <property type="entry name" value="UTP_pyrophosphatase-like"/>
</dbReference>
<comment type="caution">
    <text evidence="2">The sequence shown here is derived from an EMBL/GenBank/DDBJ whole genome shotgun (WGS) entry which is preliminary data.</text>
</comment>
<protein>
    <submittedName>
        <fullName evidence="2">Protein of uncharacterized function DUF45</fullName>
    </submittedName>
</protein>
<sequence>MKEKIDFYGYPIDLSYGKGQKNIYLRIHPSRGKISLSLDQKLGKKGALAFLEDKKDWLFQRISPHQVLEDPDYIEGERNFLWGRAYPLKLVQGDKNRVDLRGDDLVMTLKGDLDREGREALLLEFYRSQVKARVPDRLTYWSKKLGLYPKEWRVKKMASRWGTCNPRDRRIWISLYLAQRPVQALDYVLVHELVHFLEDHHNGAFYAYLDRFFPEWREVEESLNQPLARMP</sequence>
<dbReference type="InterPro" id="IPR002725">
    <property type="entry name" value="YgjP-like_metallopeptidase"/>
</dbReference>
<dbReference type="PANTHER" id="PTHR30399:SF1">
    <property type="entry name" value="UTP PYROPHOSPHATASE"/>
    <property type="match status" value="1"/>
</dbReference>
<dbReference type="Gene3D" id="3.30.2010.10">
    <property type="entry name" value="Metalloproteases ('zincins'), catalytic domain"/>
    <property type="match status" value="1"/>
</dbReference>
<dbReference type="PANTHER" id="PTHR30399">
    <property type="entry name" value="UNCHARACTERIZED PROTEIN YGJP"/>
    <property type="match status" value="1"/>
</dbReference>
<organism evidence="2 3">
    <name type="scientific">Urinicoccus massiliensis</name>
    <dbReference type="NCBI Taxonomy" id="1723382"/>
    <lineage>
        <taxon>Bacteria</taxon>
        <taxon>Bacillati</taxon>
        <taxon>Bacillota</taxon>
        <taxon>Tissierellia</taxon>
        <taxon>Tissierellales</taxon>
        <taxon>Peptoniphilaceae</taxon>
        <taxon>Urinicoccus</taxon>
    </lineage>
</organism>
<name>A0A8H2M795_9FIRM</name>
<dbReference type="CDD" id="cd07344">
    <property type="entry name" value="M48_yhfN_like"/>
    <property type="match status" value="1"/>
</dbReference>
<dbReference type="Pfam" id="PF01863">
    <property type="entry name" value="YgjP-like"/>
    <property type="match status" value="1"/>
</dbReference>
<proteinExistence type="predicted"/>
<evidence type="ECO:0000259" key="1">
    <source>
        <dbReference type="Pfam" id="PF01863"/>
    </source>
</evidence>
<dbReference type="AlphaFoldDB" id="A0A8H2M795"/>
<dbReference type="RefSeq" id="WP_165478663.1">
    <property type="nucleotide sequence ID" value="NZ_CAACYI010000001.1"/>
</dbReference>
<feature type="domain" description="YgjP-like metallopeptidase" evidence="1">
    <location>
        <begin position="23"/>
        <end position="225"/>
    </location>
</feature>
<evidence type="ECO:0000313" key="2">
    <source>
        <dbReference type="EMBL" id="VFB17288.1"/>
    </source>
</evidence>